<feature type="compositionally biased region" description="Basic residues" evidence="1">
    <location>
        <begin position="47"/>
        <end position="60"/>
    </location>
</feature>
<reference evidence="3" key="1">
    <citation type="submission" date="2015-11" db="EMBL/GenBank/DDBJ databases">
        <title>De novo transcriptome assembly of four potential Pierce s Disease insect vectors from Arizona vineyards.</title>
        <authorList>
            <person name="Tassone E.E."/>
        </authorList>
    </citation>
    <scope>NUCLEOTIDE SEQUENCE</scope>
</reference>
<feature type="non-terminal residue" evidence="3">
    <location>
        <position position="1"/>
    </location>
</feature>
<protein>
    <submittedName>
        <fullName evidence="3">Uncharacterized protein</fullName>
    </submittedName>
</protein>
<evidence type="ECO:0000313" key="3">
    <source>
        <dbReference type="EMBL" id="JAS66558.1"/>
    </source>
</evidence>
<feature type="region of interest" description="Disordered" evidence="1">
    <location>
        <begin position="41"/>
        <end position="65"/>
    </location>
</feature>
<keyword evidence="2" id="KW-0472">Membrane</keyword>
<name>A0A1B6GVS9_9HEMI</name>
<dbReference type="EMBL" id="GECZ01003211">
    <property type="protein sequence ID" value="JAS66558.1"/>
    <property type="molecule type" value="Transcribed_RNA"/>
</dbReference>
<evidence type="ECO:0000256" key="2">
    <source>
        <dbReference type="SAM" id="Phobius"/>
    </source>
</evidence>
<gene>
    <name evidence="3" type="ORF">g.19069</name>
</gene>
<evidence type="ECO:0000256" key="1">
    <source>
        <dbReference type="SAM" id="MobiDB-lite"/>
    </source>
</evidence>
<feature type="transmembrane region" description="Helical" evidence="2">
    <location>
        <begin position="12"/>
        <end position="31"/>
    </location>
</feature>
<organism evidence="3">
    <name type="scientific">Cuerna arida</name>
    <dbReference type="NCBI Taxonomy" id="1464854"/>
    <lineage>
        <taxon>Eukaryota</taxon>
        <taxon>Metazoa</taxon>
        <taxon>Ecdysozoa</taxon>
        <taxon>Arthropoda</taxon>
        <taxon>Hexapoda</taxon>
        <taxon>Insecta</taxon>
        <taxon>Pterygota</taxon>
        <taxon>Neoptera</taxon>
        <taxon>Paraneoptera</taxon>
        <taxon>Hemiptera</taxon>
        <taxon>Auchenorrhyncha</taxon>
        <taxon>Membracoidea</taxon>
        <taxon>Cicadellidae</taxon>
        <taxon>Cicadellinae</taxon>
        <taxon>Proconiini</taxon>
        <taxon>Cuerna</taxon>
    </lineage>
</organism>
<dbReference type="AlphaFoldDB" id="A0A1B6GVS9"/>
<keyword evidence="2" id="KW-1133">Transmembrane helix</keyword>
<keyword evidence="2" id="KW-0812">Transmembrane</keyword>
<proteinExistence type="predicted"/>
<accession>A0A1B6GVS9</accession>
<sequence length="99" mass="11102">YYPTNFLDIGEAMMWSIVLAVSLGVLLLEVIPSSQQPVLDDDEISSHFRRPPPLRKPKPPGKRDVSDELERIAAMNSGISGFPECWPPNLCLPHKFNKS</sequence>